<dbReference type="Proteomes" id="UP000005953">
    <property type="component" value="Unassembled WGS sequence"/>
</dbReference>
<dbReference type="SUPFAM" id="SSF46785">
    <property type="entry name" value="Winged helix' DNA-binding domain"/>
    <property type="match status" value="1"/>
</dbReference>
<dbReference type="RefSeq" id="WP_008041877.1">
    <property type="nucleotide sequence ID" value="NZ_CH724149.1"/>
</dbReference>
<dbReference type="SMART" id="SM00347">
    <property type="entry name" value="HTH_MARR"/>
    <property type="match status" value="1"/>
</dbReference>
<dbReference type="AlphaFoldDB" id="A4BB14"/>
<dbReference type="PANTHER" id="PTHR33164">
    <property type="entry name" value="TRANSCRIPTIONAL REGULATOR, MARR FAMILY"/>
    <property type="match status" value="1"/>
</dbReference>
<proteinExistence type="predicted"/>
<feature type="domain" description="HTH marR-type" evidence="1">
    <location>
        <begin position="7"/>
        <end position="140"/>
    </location>
</feature>
<keyword evidence="3" id="KW-1185">Reference proteome</keyword>
<dbReference type="PANTHER" id="PTHR33164:SF57">
    <property type="entry name" value="MARR-FAMILY TRANSCRIPTIONAL REGULATOR"/>
    <property type="match status" value="1"/>
</dbReference>
<dbReference type="Pfam" id="PF12802">
    <property type="entry name" value="MarR_2"/>
    <property type="match status" value="1"/>
</dbReference>
<dbReference type="HOGENOM" id="CLU_1833580_0_0_6"/>
<dbReference type="PROSITE" id="PS50995">
    <property type="entry name" value="HTH_MARR_2"/>
    <property type="match status" value="1"/>
</dbReference>
<dbReference type="GO" id="GO:0003700">
    <property type="term" value="F:DNA-binding transcription factor activity"/>
    <property type="evidence" value="ECO:0007669"/>
    <property type="project" value="InterPro"/>
</dbReference>
<name>A4BB14_9GAMM</name>
<organism evidence="2 3">
    <name type="scientific">Reinekea blandensis MED297</name>
    <dbReference type="NCBI Taxonomy" id="314283"/>
    <lineage>
        <taxon>Bacteria</taxon>
        <taxon>Pseudomonadati</taxon>
        <taxon>Pseudomonadota</taxon>
        <taxon>Gammaproteobacteria</taxon>
        <taxon>Oceanospirillales</taxon>
        <taxon>Saccharospirillaceae</taxon>
        <taxon>Reinekea</taxon>
    </lineage>
</organism>
<dbReference type="InterPro" id="IPR036388">
    <property type="entry name" value="WH-like_DNA-bd_sf"/>
</dbReference>
<reference evidence="2 3" key="1">
    <citation type="submission" date="2006-02" db="EMBL/GenBank/DDBJ databases">
        <authorList>
            <person name="Pinhassi J."/>
            <person name="Pedros-Alio C."/>
            <person name="Ferriera S."/>
            <person name="Johnson J."/>
            <person name="Kravitz S."/>
            <person name="Halpern A."/>
            <person name="Remington K."/>
            <person name="Beeson K."/>
            <person name="Tran B."/>
            <person name="Rogers Y.-H."/>
            <person name="Friedman R."/>
            <person name="Venter J.C."/>
        </authorList>
    </citation>
    <scope>NUCLEOTIDE SEQUENCE [LARGE SCALE GENOMIC DNA]</scope>
    <source>
        <strain evidence="2 3">MED297</strain>
    </source>
</reference>
<dbReference type="OrthoDB" id="6196575at2"/>
<dbReference type="STRING" id="314283.MED297_11445"/>
<gene>
    <name evidence="2" type="ORF">MED297_11445</name>
</gene>
<dbReference type="InterPro" id="IPR000835">
    <property type="entry name" value="HTH_MarR-typ"/>
</dbReference>
<dbReference type="InterPro" id="IPR039422">
    <property type="entry name" value="MarR/SlyA-like"/>
</dbReference>
<dbReference type="GO" id="GO:0006950">
    <property type="term" value="P:response to stress"/>
    <property type="evidence" value="ECO:0007669"/>
    <property type="project" value="TreeGrafter"/>
</dbReference>
<comment type="caution">
    <text evidence="2">The sequence shown here is derived from an EMBL/GenBank/DDBJ whole genome shotgun (WGS) entry which is preliminary data.</text>
</comment>
<dbReference type="InterPro" id="IPR036390">
    <property type="entry name" value="WH_DNA-bd_sf"/>
</dbReference>
<sequence>MGLNEESFLASVQLARLNQRLNRRLDQHLRPLGLRRGQHALLLAIQDRSPVSLTDLARVLEVDKAAVSRGVASCERQGWVRTEFAPQSVKTRAVCLTPGGARLADKIRAALQRVEADLRHEISASLYQALITEPVETGKM</sequence>
<accession>A4BB14</accession>
<evidence type="ECO:0000259" key="1">
    <source>
        <dbReference type="PROSITE" id="PS50995"/>
    </source>
</evidence>
<evidence type="ECO:0000313" key="2">
    <source>
        <dbReference type="EMBL" id="EAR10627.1"/>
    </source>
</evidence>
<protein>
    <submittedName>
        <fullName evidence="2">Regulatory protein, MarR</fullName>
    </submittedName>
</protein>
<dbReference type="Gene3D" id="1.10.10.10">
    <property type="entry name" value="Winged helix-like DNA-binding domain superfamily/Winged helix DNA-binding domain"/>
    <property type="match status" value="1"/>
</dbReference>
<evidence type="ECO:0000313" key="3">
    <source>
        <dbReference type="Proteomes" id="UP000005953"/>
    </source>
</evidence>
<dbReference type="EMBL" id="AAOE01000003">
    <property type="protein sequence ID" value="EAR10627.1"/>
    <property type="molecule type" value="Genomic_DNA"/>
</dbReference>